<dbReference type="RefSeq" id="WP_381169228.1">
    <property type="nucleotide sequence ID" value="NZ_JBHSFK010000031.1"/>
</dbReference>
<evidence type="ECO:0000313" key="3">
    <source>
        <dbReference type="EMBL" id="MFC4505158.1"/>
    </source>
</evidence>
<reference evidence="4" key="1">
    <citation type="journal article" date="2019" name="Int. J. Syst. Evol. Microbiol.">
        <title>The Global Catalogue of Microorganisms (GCM) 10K type strain sequencing project: providing services to taxonomists for standard genome sequencing and annotation.</title>
        <authorList>
            <consortium name="The Broad Institute Genomics Platform"/>
            <consortium name="The Broad Institute Genome Sequencing Center for Infectious Disease"/>
            <person name="Wu L."/>
            <person name="Ma J."/>
        </authorList>
    </citation>
    <scope>NUCLEOTIDE SEQUENCE [LARGE SCALE GENOMIC DNA]</scope>
    <source>
        <strain evidence="4">CGMCC 4.7177</strain>
    </source>
</reference>
<comment type="caution">
    <text evidence="3">The sequence shown here is derived from an EMBL/GenBank/DDBJ whole genome shotgun (WGS) entry which is preliminary data.</text>
</comment>
<evidence type="ECO:0000256" key="1">
    <source>
        <dbReference type="ARBA" id="ARBA00006547"/>
    </source>
</evidence>
<evidence type="ECO:0000313" key="4">
    <source>
        <dbReference type="Proteomes" id="UP001595839"/>
    </source>
</evidence>
<sequence length="96" mass="11161">MADTPEGDLDVYRDGELQYRVELRPRALTDFATACWWHTHAPQAHFTRNLVCSLPTDHARRTDSGDHRGRGDSDHGTARGRRPRDLPRPLRHRRRP</sequence>
<evidence type="ECO:0000256" key="2">
    <source>
        <dbReference type="SAM" id="MobiDB-lite"/>
    </source>
</evidence>
<dbReference type="Proteomes" id="UP001595839">
    <property type="component" value="Unassembled WGS sequence"/>
</dbReference>
<dbReference type="InterPro" id="IPR001447">
    <property type="entry name" value="Arylamine_N-AcTrfase"/>
</dbReference>
<gene>
    <name evidence="3" type="ORF">ACFPIH_37725</name>
</gene>
<dbReference type="Gene3D" id="3.30.2140.10">
    <property type="entry name" value="Arylamine N-acetyltransferase"/>
    <property type="match status" value="1"/>
</dbReference>
<proteinExistence type="inferred from homology"/>
<dbReference type="InterPro" id="IPR038765">
    <property type="entry name" value="Papain-like_cys_pep_sf"/>
</dbReference>
<dbReference type="Pfam" id="PF00797">
    <property type="entry name" value="Acetyltransf_2"/>
    <property type="match status" value="1"/>
</dbReference>
<comment type="similarity">
    <text evidence="1">Belongs to the arylamine N-acetyltransferase family.</text>
</comment>
<name>A0ABV9B297_9ACTN</name>
<dbReference type="SUPFAM" id="SSF54001">
    <property type="entry name" value="Cysteine proteinases"/>
    <property type="match status" value="1"/>
</dbReference>
<accession>A0ABV9B297</accession>
<feature type="compositionally biased region" description="Basic and acidic residues" evidence="2">
    <location>
        <begin position="57"/>
        <end position="88"/>
    </location>
</feature>
<keyword evidence="4" id="KW-1185">Reference proteome</keyword>
<feature type="region of interest" description="Disordered" evidence="2">
    <location>
        <begin position="57"/>
        <end position="96"/>
    </location>
</feature>
<dbReference type="EMBL" id="JBHSFK010000031">
    <property type="protein sequence ID" value="MFC4505158.1"/>
    <property type="molecule type" value="Genomic_DNA"/>
</dbReference>
<organism evidence="3 4">
    <name type="scientific">Streptomyces vulcanius</name>
    <dbReference type="NCBI Taxonomy" id="1441876"/>
    <lineage>
        <taxon>Bacteria</taxon>
        <taxon>Bacillati</taxon>
        <taxon>Actinomycetota</taxon>
        <taxon>Actinomycetes</taxon>
        <taxon>Kitasatosporales</taxon>
        <taxon>Streptomycetaceae</taxon>
        <taxon>Streptomyces</taxon>
    </lineage>
</organism>
<protein>
    <submittedName>
        <fullName evidence="3">Arylamine N-acetyltransferase</fullName>
    </submittedName>
</protein>